<protein>
    <submittedName>
        <fullName evidence="1">Uncharacterized protein</fullName>
    </submittedName>
</protein>
<dbReference type="Proteomes" id="UP000241426">
    <property type="component" value="Unassembled WGS sequence"/>
</dbReference>
<sequence>MKASIVIGLQCVFCDSALESDLNNEPLSGDIIECQNCHQLNDYDSLVDVAVNKEVDSLFEDGLGF</sequence>
<proteinExistence type="predicted"/>
<name>A0A2T3KH14_9GAMM</name>
<evidence type="ECO:0000313" key="2">
    <source>
        <dbReference type="Proteomes" id="UP000241426"/>
    </source>
</evidence>
<comment type="caution">
    <text evidence="1">The sequence shown here is derived from an EMBL/GenBank/DDBJ whole genome shotgun (WGS) entry which is preliminary data.</text>
</comment>
<gene>
    <name evidence="1" type="ORF">C9J27_13275</name>
</gene>
<dbReference type="AlphaFoldDB" id="A0A2T3KH14"/>
<evidence type="ECO:0000313" key="1">
    <source>
        <dbReference type="EMBL" id="PSU98227.1"/>
    </source>
</evidence>
<reference evidence="1 2" key="1">
    <citation type="submission" date="2018-01" db="EMBL/GenBank/DDBJ databases">
        <title>Whole genome sequencing of Histamine producing bacteria.</title>
        <authorList>
            <person name="Butler K."/>
        </authorList>
    </citation>
    <scope>NUCLEOTIDE SEQUENCE [LARGE SCALE GENOMIC DNA]</scope>
    <source>
        <strain evidence="1 2">FS-7.2</strain>
    </source>
</reference>
<dbReference type="EMBL" id="PYNF01000010">
    <property type="protein sequence ID" value="PSU98227.1"/>
    <property type="molecule type" value="Genomic_DNA"/>
</dbReference>
<dbReference type="RefSeq" id="WP_107289732.1">
    <property type="nucleotide sequence ID" value="NZ_PYNF01000010.1"/>
</dbReference>
<accession>A0A2T3KH14</accession>
<organism evidence="1 2">
    <name type="scientific">Photobacterium kishitanii</name>
    <dbReference type="NCBI Taxonomy" id="318456"/>
    <lineage>
        <taxon>Bacteria</taxon>
        <taxon>Pseudomonadati</taxon>
        <taxon>Pseudomonadota</taxon>
        <taxon>Gammaproteobacteria</taxon>
        <taxon>Vibrionales</taxon>
        <taxon>Vibrionaceae</taxon>
        <taxon>Photobacterium</taxon>
    </lineage>
</organism>